<feature type="domain" description="Actin homologue MreB-like C-terminal" evidence="1">
    <location>
        <begin position="56"/>
        <end position="167"/>
    </location>
</feature>
<comment type="caution">
    <text evidence="2">The sequence shown here is derived from an EMBL/GenBank/DDBJ whole genome shotgun (WGS) entry which is preliminary data.</text>
</comment>
<gene>
    <name evidence="2" type="ORF">WMO65_26000</name>
</gene>
<evidence type="ECO:0000313" key="3">
    <source>
        <dbReference type="Proteomes" id="UP001457898"/>
    </source>
</evidence>
<organism evidence="2 3">
    <name type="scientific">Blautia caccae</name>
    <dbReference type="NCBI Taxonomy" id="3133175"/>
    <lineage>
        <taxon>Bacteria</taxon>
        <taxon>Bacillati</taxon>
        <taxon>Bacillota</taxon>
        <taxon>Clostridia</taxon>
        <taxon>Lachnospirales</taxon>
        <taxon>Lachnospiraceae</taxon>
        <taxon>Blautia</taxon>
    </lineage>
</organism>
<evidence type="ECO:0000313" key="2">
    <source>
        <dbReference type="EMBL" id="MEQ2434445.1"/>
    </source>
</evidence>
<dbReference type="Proteomes" id="UP001457898">
    <property type="component" value="Unassembled WGS sequence"/>
</dbReference>
<keyword evidence="3" id="KW-1185">Reference proteome</keyword>
<dbReference type="Pfam" id="PF21522">
    <property type="entry name" value="MreB-like_C"/>
    <property type="match status" value="1"/>
</dbReference>
<dbReference type="Gene3D" id="3.30.420.40">
    <property type="match status" value="1"/>
</dbReference>
<dbReference type="SUPFAM" id="SSF53067">
    <property type="entry name" value="Actin-like ATPase domain"/>
    <property type="match status" value="1"/>
</dbReference>
<feature type="non-terminal residue" evidence="2">
    <location>
        <position position="1"/>
    </location>
</feature>
<name>A0ABV1DWU3_9FIRM</name>
<dbReference type="InterPro" id="IPR043129">
    <property type="entry name" value="ATPase_NBD"/>
</dbReference>
<proteinExistence type="predicted"/>
<sequence>GKQKDAFKTYLSQKKEVHFWYSGKDYHIRIKKVVIFPQGYAVIAPQIASYDGRVNVIDVGSGTIDILQVINKKPVLSKCISLPVGILTCIDDIQKYFRMQYNMELDDYSIQEVLQLRTGDLPEELAAATQELIREYTKKVLAELEQKGINLRFQKCLFCCGGSLVFKNYGDLKGENIIFNTDIHANAKGFEWLCRGMER</sequence>
<evidence type="ECO:0000259" key="1">
    <source>
        <dbReference type="Pfam" id="PF21522"/>
    </source>
</evidence>
<dbReference type="InterPro" id="IPR049067">
    <property type="entry name" value="MreB-like_C"/>
</dbReference>
<dbReference type="EMBL" id="JBBMFP010000059">
    <property type="protein sequence ID" value="MEQ2434445.1"/>
    <property type="molecule type" value="Genomic_DNA"/>
</dbReference>
<accession>A0ABV1DWU3</accession>
<reference evidence="2 3" key="1">
    <citation type="submission" date="2024-03" db="EMBL/GenBank/DDBJ databases">
        <title>Human intestinal bacterial collection.</title>
        <authorList>
            <person name="Pauvert C."/>
            <person name="Hitch T.C.A."/>
            <person name="Clavel T."/>
        </authorList>
    </citation>
    <scope>NUCLEOTIDE SEQUENCE [LARGE SCALE GENOMIC DNA]</scope>
    <source>
        <strain evidence="2 3">CLA-SR-H028</strain>
    </source>
</reference>
<protein>
    <submittedName>
        <fullName evidence="2">ParM/StbA family protein</fullName>
    </submittedName>
</protein>